<sequence>MMPIPLLALDALDVLGVLASPDRCAACDARVSFRTVFCRACACTVLEDSAASVSSSFTYAPFRYGGAIAEALRRFKYEGRADLARPLAHLLLRALPALRPLQIDAVVPVPLHRARLVTRGFNQAALLARPLARHLSAAFLPCALERVVETEVQASLRKDPRARNVRGAFVPRGSRGGHGPHTSRALEGARVLLVDDVTTTGATLAAATFAAREAGAYSVHAVVLARA</sequence>
<feature type="domain" description="Phosphoribosyltransferase" evidence="2">
    <location>
        <begin position="127"/>
        <end position="226"/>
    </location>
</feature>
<dbReference type="PANTHER" id="PTHR47505:SF1">
    <property type="entry name" value="DNA UTILIZATION PROTEIN YHGH"/>
    <property type="match status" value="1"/>
</dbReference>
<name>A0ABZ2LTP5_9BACT</name>
<dbReference type="EMBL" id="CP089984">
    <property type="protein sequence ID" value="WXB14132.1"/>
    <property type="molecule type" value="Genomic_DNA"/>
</dbReference>
<dbReference type="Gene3D" id="3.40.50.2020">
    <property type="match status" value="1"/>
</dbReference>
<evidence type="ECO:0000313" key="3">
    <source>
        <dbReference type="EMBL" id="WXB14132.1"/>
    </source>
</evidence>
<dbReference type="PANTHER" id="PTHR47505">
    <property type="entry name" value="DNA UTILIZATION PROTEIN YHGH"/>
    <property type="match status" value="1"/>
</dbReference>
<reference evidence="3 4" key="1">
    <citation type="submission" date="2021-12" db="EMBL/GenBank/DDBJ databases">
        <title>Discovery of the Pendulisporaceae a myxobacterial family with distinct sporulation behavior and unique specialized metabolism.</title>
        <authorList>
            <person name="Garcia R."/>
            <person name="Popoff A."/>
            <person name="Bader C.D."/>
            <person name="Loehr J."/>
            <person name="Walesch S."/>
            <person name="Walt C."/>
            <person name="Boldt J."/>
            <person name="Bunk B."/>
            <person name="Haeckl F.J.F.P.J."/>
            <person name="Gunesch A.P."/>
            <person name="Birkelbach J."/>
            <person name="Nuebel U."/>
            <person name="Pietschmann T."/>
            <person name="Bach T."/>
            <person name="Mueller R."/>
        </authorList>
    </citation>
    <scope>NUCLEOTIDE SEQUENCE [LARGE SCALE GENOMIC DNA]</scope>
    <source>
        <strain evidence="3 4">MSr11954</strain>
    </source>
</reference>
<dbReference type="InterPro" id="IPR029057">
    <property type="entry name" value="PRTase-like"/>
</dbReference>
<evidence type="ECO:0000313" key="4">
    <source>
        <dbReference type="Proteomes" id="UP001370348"/>
    </source>
</evidence>
<proteinExistence type="inferred from homology"/>
<dbReference type="Proteomes" id="UP001370348">
    <property type="component" value="Chromosome"/>
</dbReference>
<dbReference type="Pfam" id="PF00156">
    <property type="entry name" value="Pribosyltran"/>
    <property type="match status" value="1"/>
</dbReference>
<dbReference type="InterPro" id="IPR051910">
    <property type="entry name" value="ComF/GntX_DNA_util-trans"/>
</dbReference>
<protein>
    <submittedName>
        <fullName evidence="3">ComF family protein</fullName>
    </submittedName>
</protein>
<organism evidence="3 4">
    <name type="scientific">Pendulispora albinea</name>
    <dbReference type="NCBI Taxonomy" id="2741071"/>
    <lineage>
        <taxon>Bacteria</taxon>
        <taxon>Pseudomonadati</taxon>
        <taxon>Myxococcota</taxon>
        <taxon>Myxococcia</taxon>
        <taxon>Myxococcales</taxon>
        <taxon>Sorangiineae</taxon>
        <taxon>Pendulisporaceae</taxon>
        <taxon>Pendulispora</taxon>
    </lineage>
</organism>
<dbReference type="InterPro" id="IPR000836">
    <property type="entry name" value="PRTase_dom"/>
</dbReference>
<comment type="similarity">
    <text evidence="1">Belongs to the ComF/GntX family.</text>
</comment>
<keyword evidence="4" id="KW-1185">Reference proteome</keyword>
<gene>
    <name evidence="3" type="ORF">LZC94_40665</name>
</gene>
<evidence type="ECO:0000259" key="2">
    <source>
        <dbReference type="Pfam" id="PF00156"/>
    </source>
</evidence>
<dbReference type="SUPFAM" id="SSF53271">
    <property type="entry name" value="PRTase-like"/>
    <property type="match status" value="1"/>
</dbReference>
<dbReference type="RefSeq" id="WP_394823749.1">
    <property type="nucleotide sequence ID" value="NZ_CP089984.1"/>
</dbReference>
<accession>A0ABZ2LTP5</accession>
<evidence type="ECO:0000256" key="1">
    <source>
        <dbReference type="ARBA" id="ARBA00008007"/>
    </source>
</evidence>